<dbReference type="InterPro" id="IPR036152">
    <property type="entry name" value="Asp/glu_Ase-like_sf"/>
</dbReference>
<dbReference type="PANTHER" id="PTHR11707">
    <property type="entry name" value="L-ASPARAGINASE"/>
    <property type="match status" value="1"/>
</dbReference>
<dbReference type="InterPro" id="IPR006034">
    <property type="entry name" value="Asparaginase/glutaminase-like"/>
</dbReference>
<dbReference type="PIRSF" id="PIRSF500176">
    <property type="entry name" value="L_ASNase"/>
    <property type="match status" value="1"/>
</dbReference>
<dbReference type="PANTHER" id="PTHR11707:SF28">
    <property type="entry name" value="60 KDA LYSOPHOSPHOLIPASE"/>
    <property type="match status" value="1"/>
</dbReference>
<dbReference type="PIRSF" id="PIRSF001220">
    <property type="entry name" value="L-ASNase_gatD"/>
    <property type="match status" value="1"/>
</dbReference>
<dbReference type="OrthoDB" id="542841at2759"/>
<dbReference type="Pfam" id="PF00710">
    <property type="entry name" value="Asparaginase"/>
    <property type="match status" value="1"/>
</dbReference>
<dbReference type="Gene3D" id="3.40.50.40">
    <property type="match status" value="1"/>
</dbReference>
<evidence type="ECO:0000313" key="5">
    <source>
        <dbReference type="Ensembl" id="ENSPNAP00000015743.2"/>
    </source>
</evidence>
<dbReference type="InterPro" id="IPR037152">
    <property type="entry name" value="L-asparaginase_N_sf"/>
</dbReference>
<organism evidence="5 6">
    <name type="scientific">Pygocentrus nattereri</name>
    <name type="common">Red-bellied piranha</name>
    <dbReference type="NCBI Taxonomy" id="42514"/>
    <lineage>
        <taxon>Eukaryota</taxon>
        <taxon>Metazoa</taxon>
        <taxon>Chordata</taxon>
        <taxon>Craniata</taxon>
        <taxon>Vertebrata</taxon>
        <taxon>Euteleostomi</taxon>
        <taxon>Actinopterygii</taxon>
        <taxon>Neopterygii</taxon>
        <taxon>Teleostei</taxon>
        <taxon>Ostariophysi</taxon>
        <taxon>Characiformes</taxon>
        <taxon>Characoidei</taxon>
        <taxon>Pygocentrus</taxon>
    </lineage>
</organism>
<dbReference type="InterPro" id="IPR027473">
    <property type="entry name" value="L-asparaginase_C"/>
</dbReference>
<dbReference type="PROSITE" id="PS51732">
    <property type="entry name" value="ASN_GLN_ASE_3"/>
    <property type="match status" value="1"/>
</dbReference>
<evidence type="ECO:0000256" key="2">
    <source>
        <dbReference type="PROSITE-ProRule" id="PRU10100"/>
    </source>
</evidence>
<evidence type="ECO:0000256" key="1">
    <source>
        <dbReference type="ARBA" id="ARBA00012920"/>
    </source>
</evidence>
<dbReference type="SUPFAM" id="SSF53774">
    <property type="entry name" value="Glutaminase/Asparaginase"/>
    <property type="match status" value="1"/>
</dbReference>
<evidence type="ECO:0000259" key="4">
    <source>
        <dbReference type="Pfam" id="PF17763"/>
    </source>
</evidence>
<dbReference type="OMA" id="AEVKLMY"/>
<feature type="active site" evidence="2">
    <location>
        <position position="131"/>
    </location>
</feature>
<sequence length="398" mass="44921">MAVERKVYVLYTGGTFGMKKDDDGKLAPQTLDVIKDFIIRHTILYERKKGESDENVWNRIVTKDGLITLYHQLAEDDPKAKSQKYKVLYRMDSLPTPIDSSNVTPKDWSDMAEKIKEHMGVYDGFVIIHGTDTMAFTSSALSFILGKINKPVIVTGAQMPIFHPRTDGLDNFVGSMLMAGYFCDREMLHQVMLYDLNKLYQGNRVVKFDCDSFSVFDSPNVFPIASLETTIKLYEHKMVEPIFPPSLKSKAFTRAETPEVRILRFFPGITENYVRGILVGADGVILETYGSGNVPDVAWLKECLTEADKRGVLMLNCTQVYRGTVLPIYATFEAHVIPGYDITPEAAMTKMIWVLNSGFNPETKRKILKHSLYGESCAPPYSPLLPNVEPGEREQTPE</sequence>
<reference evidence="5" key="3">
    <citation type="submission" date="2025-09" db="UniProtKB">
        <authorList>
            <consortium name="Ensembl"/>
        </authorList>
    </citation>
    <scope>IDENTIFICATION</scope>
</reference>
<dbReference type="SFLD" id="SFLDS00057">
    <property type="entry name" value="Glutaminase/Asparaginase"/>
    <property type="match status" value="1"/>
</dbReference>
<dbReference type="PRINTS" id="PR00139">
    <property type="entry name" value="ASNGLNASE"/>
</dbReference>
<dbReference type="AlphaFoldDB" id="A0A3B4CWM7"/>
<name>A0A3B4CWM7_PYGNA</name>
<dbReference type="InterPro" id="IPR040919">
    <property type="entry name" value="Asparaginase_C"/>
</dbReference>
<dbReference type="SMART" id="SM00870">
    <property type="entry name" value="Asparaginase"/>
    <property type="match status" value="1"/>
</dbReference>
<accession>A0A3B4CWM7</accession>
<keyword evidence="6" id="KW-1185">Reference proteome</keyword>
<dbReference type="InterPro" id="IPR027474">
    <property type="entry name" value="L-asparaginase_N"/>
</dbReference>
<evidence type="ECO:0000313" key="6">
    <source>
        <dbReference type="Proteomes" id="UP001501920"/>
    </source>
</evidence>
<dbReference type="GO" id="GO:0009066">
    <property type="term" value="P:aspartate family amino acid metabolic process"/>
    <property type="evidence" value="ECO:0007669"/>
    <property type="project" value="UniProtKB-ARBA"/>
</dbReference>
<feature type="domain" description="L-asparaginase N-terminal" evidence="3">
    <location>
        <begin position="6"/>
        <end position="236"/>
    </location>
</feature>
<dbReference type="Pfam" id="PF17763">
    <property type="entry name" value="Asparaginase_C"/>
    <property type="match status" value="1"/>
</dbReference>
<dbReference type="EC" id="3.5.1.1" evidence="1"/>
<dbReference type="Ensembl" id="ENSPNAT00000037851.2">
    <property type="protein sequence ID" value="ENSPNAP00000015743.2"/>
    <property type="gene ID" value="ENSPNAG00000021818.2"/>
</dbReference>
<dbReference type="PROSITE" id="PS00917">
    <property type="entry name" value="ASN_GLN_ASE_2"/>
    <property type="match status" value="1"/>
</dbReference>
<dbReference type="GO" id="GO:0004067">
    <property type="term" value="F:asparaginase activity"/>
    <property type="evidence" value="ECO:0007669"/>
    <property type="project" value="UniProtKB-UniRule"/>
</dbReference>
<dbReference type="Gene3D" id="3.40.50.1170">
    <property type="entry name" value="L-asparaginase, N-terminal domain"/>
    <property type="match status" value="1"/>
</dbReference>
<dbReference type="GeneTree" id="ENSGT00390000001610"/>
<reference evidence="5 6" key="1">
    <citation type="submission" date="2020-10" db="EMBL/GenBank/DDBJ databases">
        <title>Pygocentrus nattereri (red-bellied piranha) genome, fPygNat1, primary haplotype.</title>
        <authorList>
            <person name="Myers G."/>
            <person name="Meyer A."/>
            <person name="Karagic N."/>
            <person name="Pippel M."/>
            <person name="Winkler S."/>
            <person name="Tracey A."/>
            <person name="Wood J."/>
            <person name="Formenti G."/>
            <person name="Howe K."/>
            <person name="Fedrigo O."/>
            <person name="Jarvis E.D."/>
        </authorList>
    </citation>
    <scope>NUCLEOTIDE SEQUENCE [LARGE SCALE GENOMIC DNA]</scope>
</reference>
<dbReference type="InterPro" id="IPR027475">
    <property type="entry name" value="Asparaginase/glutaminase_AS2"/>
</dbReference>
<feature type="domain" description="Asparaginase/glutaminase C-terminal" evidence="4">
    <location>
        <begin position="260"/>
        <end position="367"/>
    </location>
</feature>
<protein>
    <recommendedName>
        <fullName evidence="1">asparaginase</fullName>
        <ecNumber evidence="1">3.5.1.1</ecNumber>
    </recommendedName>
</protein>
<reference evidence="5" key="2">
    <citation type="submission" date="2025-08" db="UniProtKB">
        <authorList>
            <consortium name="Ensembl"/>
        </authorList>
    </citation>
    <scope>IDENTIFICATION</scope>
</reference>
<evidence type="ECO:0000259" key="3">
    <source>
        <dbReference type="Pfam" id="PF00710"/>
    </source>
</evidence>
<dbReference type="STRING" id="42514.ENSPNAP00000015743"/>
<proteinExistence type="predicted"/>
<dbReference type="Proteomes" id="UP001501920">
    <property type="component" value="Chromosome 27"/>
</dbReference>